<dbReference type="RefSeq" id="WP_072629177.1">
    <property type="nucleotide sequence ID" value="NZ_MLCB01000040.1"/>
</dbReference>
<organism evidence="2 3">
    <name type="scientific">Planktotalea frisia</name>
    <dbReference type="NCBI Taxonomy" id="696762"/>
    <lineage>
        <taxon>Bacteria</taxon>
        <taxon>Pseudomonadati</taxon>
        <taxon>Pseudomonadota</taxon>
        <taxon>Alphaproteobacteria</taxon>
        <taxon>Rhodobacterales</taxon>
        <taxon>Paracoccaceae</taxon>
        <taxon>Planktotalea</taxon>
    </lineage>
</organism>
<feature type="transmembrane region" description="Helical" evidence="1">
    <location>
        <begin position="74"/>
        <end position="94"/>
    </location>
</feature>
<proteinExistence type="predicted"/>
<feature type="transmembrane region" description="Helical" evidence="1">
    <location>
        <begin position="47"/>
        <end position="67"/>
    </location>
</feature>
<accession>A0A1L9P185</accession>
<feature type="transmembrane region" description="Helical" evidence="1">
    <location>
        <begin position="106"/>
        <end position="124"/>
    </location>
</feature>
<keyword evidence="1" id="KW-0472">Membrane</keyword>
<sequence length="126" mass="13877">MSYFMWSAAAVMGLTTGVHLLAGTSDIMTPILNAEVIDPVIRGVALVVWHMVSLMLALSTIAIIYLARVQNHALLILVASLQLGFALIFLWYNLKLFSALFAMPQWTAFLLAALLMSASHFKVVRQ</sequence>
<keyword evidence="1" id="KW-1133">Transmembrane helix</keyword>
<dbReference type="Proteomes" id="UP000184514">
    <property type="component" value="Unassembled WGS sequence"/>
</dbReference>
<dbReference type="EMBL" id="MLCB01000040">
    <property type="protein sequence ID" value="OJI95256.1"/>
    <property type="molecule type" value="Genomic_DNA"/>
</dbReference>
<keyword evidence="1" id="KW-0812">Transmembrane</keyword>
<evidence type="ECO:0000313" key="3">
    <source>
        <dbReference type="Proteomes" id="UP000184514"/>
    </source>
</evidence>
<protein>
    <submittedName>
        <fullName evidence="2">Uncharacterized protein</fullName>
    </submittedName>
</protein>
<gene>
    <name evidence="2" type="ORF">PFRI_04930</name>
</gene>
<comment type="caution">
    <text evidence="2">The sequence shown here is derived from an EMBL/GenBank/DDBJ whole genome shotgun (WGS) entry which is preliminary data.</text>
</comment>
<evidence type="ECO:0000313" key="2">
    <source>
        <dbReference type="EMBL" id="OJI95256.1"/>
    </source>
</evidence>
<keyword evidence="3" id="KW-1185">Reference proteome</keyword>
<dbReference type="AlphaFoldDB" id="A0A1L9P185"/>
<reference evidence="2 3" key="1">
    <citation type="submission" date="2016-10" db="EMBL/GenBank/DDBJ databases">
        <title>Genome sequence of Planktotalea frisia SH6-1.</title>
        <authorList>
            <person name="Poehlein A."/>
            <person name="Bakenhus I."/>
            <person name="Voget S."/>
            <person name="Brinkhoff T."/>
            <person name="Simon M."/>
        </authorList>
    </citation>
    <scope>NUCLEOTIDE SEQUENCE [LARGE SCALE GENOMIC DNA]</scope>
    <source>
        <strain evidence="2 3">SH6-1</strain>
    </source>
</reference>
<name>A0A1L9P185_9RHOB</name>
<evidence type="ECO:0000256" key="1">
    <source>
        <dbReference type="SAM" id="Phobius"/>
    </source>
</evidence>